<name>A0ABR1XIW3_9PEZI</name>
<organism evidence="1 2">
    <name type="scientific">Phyllosticta citrichinensis</name>
    <dbReference type="NCBI Taxonomy" id="1130410"/>
    <lineage>
        <taxon>Eukaryota</taxon>
        <taxon>Fungi</taxon>
        <taxon>Dikarya</taxon>
        <taxon>Ascomycota</taxon>
        <taxon>Pezizomycotina</taxon>
        <taxon>Dothideomycetes</taxon>
        <taxon>Dothideomycetes incertae sedis</taxon>
        <taxon>Botryosphaeriales</taxon>
        <taxon>Phyllostictaceae</taxon>
        <taxon>Phyllosticta</taxon>
    </lineage>
</organism>
<evidence type="ECO:0000313" key="1">
    <source>
        <dbReference type="EMBL" id="KAK8155941.1"/>
    </source>
</evidence>
<reference evidence="1 2" key="1">
    <citation type="journal article" date="2022" name="G3 (Bethesda)">
        <title>Enemy or ally: a genomic approach to elucidate the lifestyle of Phyllosticta citrichinaensis.</title>
        <authorList>
            <person name="Buijs V.A."/>
            <person name="Groenewald J.Z."/>
            <person name="Haridas S."/>
            <person name="LaButti K.M."/>
            <person name="Lipzen A."/>
            <person name="Martin F.M."/>
            <person name="Barry K."/>
            <person name="Grigoriev I.V."/>
            <person name="Crous P.W."/>
            <person name="Seidl M.F."/>
        </authorList>
    </citation>
    <scope>NUCLEOTIDE SEQUENCE [LARGE SCALE GENOMIC DNA]</scope>
    <source>
        <strain evidence="1 2">CBS 129764</strain>
    </source>
</reference>
<dbReference type="Proteomes" id="UP001456524">
    <property type="component" value="Unassembled WGS sequence"/>
</dbReference>
<sequence>MALAVAGLQGLAGLGRLGFEGSPTPARAEARALPHTTPVSGRCPCSRPVCDRECLRDRETQHHLHLDCSRLLRRRFLCLWPRPLHFGTLASGLACPTSTALLCRPTNTPCSHLDHVPTLTHPGCLRLPSPVDKLVQTPLATDGIESTAGTGSACSGLQLQLDPVLSTVTLHIRRITPTPCCLWLPLSPLAS</sequence>
<dbReference type="EMBL" id="JBBWUH010000010">
    <property type="protein sequence ID" value="KAK8155941.1"/>
    <property type="molecule type" value="Genomic_DNA"/>
</dbReference>
<gene>
    <name evidence="1" type="ORF">IWX90DRAFT_54083</name>
</gene>
<proteinExistence type="predicted"/>
<protein>
    <submittedName>
        <fullName evidence="1">Uncharacterized protein</fullName>
    </submittedName>
</protein>
<evidence type="ECO:0000313" key="2">
    <source>
        <dbReference type="Proteomes" id="UP001456524"/>
    </source>
</evidence>
<comment type="caution">
    <text evidence="1">The sequence shown here is derived from an EMBL/GenBank/DDBJ whole genome shotgun (WGS) entry which is preliminary data.</text>
</comment>
<accession>A0ABR1XIW3</accession>
<keyword evidence="2" id="KW-1185">Reference proteome</keyword>